<name>A0A8X6HDS2_TRICU</name>
<sequence>MASVAMLSPPIKKEPDVLPRASVFPKRKPGLSTIATRSRFVKARPNINLSSSKTKDSPVNPLENNSTSENVSPEPVESKPETLQRPALPKRTASVNATPRARFQKARPNIGSLLNKSSKDSHLQQEEKTALPPDDGKNVEASTLSVDVSNAVEKDSVSNTDSISNNGPFAEFGSQVFTEDVKSPIKVSETPQICSASTTNNYNVINSDKERSSDAWCTQLLSCKDNESSSVERTSLKEVLEKELPAEESPASDIEDNSSLSSRSTNAVPTSKESPSPTVNKSMEYPTLKSILNSPRKKTATKKAHERRKRIANLSSTPSRSEMTMVDLIYWNPSTSPMKISKPATGPREEDLLPPDENTGPSLPPEEPEEDFNSAPKVIINADGEIILDESSLVVRRKDTIDHSKEAIIENDHTTYSSFRKRSVKSWSKKETAKFYKALSLVGTDFALMESIFQVDGKVTRTRRELKLKFKREEKLHTNYVHTAMYELQTFDVSILDDDSDEMTENSEIVDDAPKRTKKSNDSGIKNPSGRGRKKKSDLPEASVDENHSTIENTPDIIDLEDGVETVDLEDNNEANSHKKAPDSKSKFSRPERARKTKTLTDFVTNLDDLSDTNEIEEESLLPKRKRKVQVLSEESEDNLPETVDKTDKMNESVNNSSEGNVNNIGNIISEDAEITHDKGPSPAKKRRKLQIMPKISQNKEENSQKVTTEVSETIFKTSRSGRKRKVKNMSDFITDPDALSEVDEDNFDLNTENFCEKKKRSGHLEEIVIPEAETEEIEVAVNSISCNESSSVLTAKCINIPLTQEHAKCSTEASTFTTSTGDQLNHSGSLHQVDKDLTIESSNVTNMDNLDNPDVICLPVSPSKESLSTVISSEKASIGNVLNLPDSKACSSISVNNLLTDAVISEVVTSDKRMLRTRKRTVLPNVVKGSKRPGVFQKKQPSVQPSFTNFTPVEEEVQQPVMRTYSKHPEMETLQDVHSSPLHVPIETSANFSIQQSNSEVTRTYSASTPNPSSSTFASTEILTITDENDASQVSSTNVPIHSSVVPEVPQTSTDLSLSVPLIDPNAINLTSEHNSDSSVVILTHSPGNENILHFFMCQKS</sequence>
<reference evidence="3" key="1">
    <citation type="submission" date="2020-07" db="EMBL/GenBank/DDBJ databases">
        <title>Multicomponent nature underlies the extraordinary mechanical properties of spider dragline silk.</title>
        <authorList>
            <person name="Kono N."/>
            <person name="Nakamura H."/>
            <person name="Mori M."/>
            <person name="Yoshida Y."/>
            <person name="Ohtoshi R."/>
            <person name="Malay A.D."/>
            <person name="Moran D.A.P."/>
            <person name="Tomita M."/>
            <person name="Numata K."/>
            <person name="Arakawa K."/>
        </authorList>
    </citation>
    <scope>NUCLEOTIDE SEQUENCE</scope>
</reference>
<dbReference type="InterPro" id="IPR001005">
    <property type="entry name" value="SANT/Myb"/>
</dbReference>
<dbReference type="AlphaFoldDB" id="A0A8X6HDS2"/>
<feature type="compositionally biased region" description="Acidic residues" evidence="1">
    <location>
        <begin position="558"/>
        <end position="573"/>
    </location>
</feature>
<feature type="domain" description="Myb-like" evidence="2">
    <location>
        <begin position="423"/>
        <end position="476"/>
    </location>
</feature>
<dbReference type="GO" id="GO:0000126">
    <property type="term" value="C:transcription factor TFIIIB complex"/>
    <property type="evidence" value="ECO:0007669"/>
    <property type="project" value="TreeGrafter"/>
</dbReference>
<feature type="compositionally biased region" description="Polar residues" evidence="1">
    <location>
        <begin position="189"/>
        <end position="206"/>
    </location>
</feature>
<organism evidence="3 4">
    <name type="scientific">Trichonephila clavata</name>
    <name type="common">Joro spider</name>
    <name type="synonym">Nephila clavata</name>
    <dbReference type="NCBI Taxonomy" id="2740835"/>
    <lineage>
        <taxon>Eukaryota</taxon>
        <taxon>Metazoa</taxon>
        <taxon>Ecdysozoa</taxon>
        <taxon>Arthropoda</taxon>
        <taxon>Chelicerata</taxon>
        <taxon>Arachnida</taxon>
        <taxon>Araneae</taxon>
        <taxon>Araneomorphae</taxon>
        <taxon>Entelegynae</taxon>
        <taxon>Araneoidea</taxon>
        <taxon>Nephilidae</taxon>
        <taxon>Trichonephila</taxon>
    </lineage>
</organism>
<protein>
    <submittedName>
        <fullName evidence="3">Transcription factor TFIIIB component B</fullName>
    </submittedName>
</protein>
<feature type="compositionally biased region" description="Basic and acidic residues" evidence="1">
    <location>
        <begin position="234"/>
        <end position="245"/>
    </location>
</feature>
<feature type="compositionally biased region" description="Basic and acidic residues" evidence="1">
    <location>
        <begin position="576"/>
        <end position="594"/>
    </location>
</feature>
<evidence type="ECO:0000313" key="4">
    <source>
        <dbReference type="Proteomes" id="UP000887116"/>
    </source>
</evidence>
<gene>
    <name evidence="3" type="primary">NCL1_36927</name>
    <name evidence="3" type="ORF">TNCT_136071</name>
</gene>
<dbReference type="Pfam" id="PF15963">
    <property type="entry name" value="Myb_DNA-bind_7"/>
    <property type="match status" value="1"/>
</dbReference>
<feature type="compositionally biased region" description="Acidic residues" evidence="1">
    <location>
        <begin position="502"/>
        <end position="511"/>
    </location>
</feature>
<feature type="region of interest" description="Disordered" evidence="1">
    <location>
        <begin position="22"/>
        <end position="212"/>
    </location>
</feature>
<feature type="compositionally biased region" description="Basic and acidic residues" evidence="1">
    <location>
        <begin position="117"/>
        <end position="138"/>
    </location>
</feature>
<feature type="compositionally biased region" description="Polar residues" evidence="1">
    <location>
        <begin position="257"/>
        <end position="281"/>
    </location>
</feature>
<dbReference type="GO" id="GO:0070898">
    <property type="term" value="P:RNA polymerase III preinitiation complex assembly"/>
    <property type="evidence" value="ECO:0007669"/>
    <property type="project" value="TreeGrafter"/>
</dbReference>
<dbReference type="InterPro" id="IPR039467">
    <property type="entry name" value="TFIIIB_B''_Myb"/>
</dbReference>
<feature type="compositionally biased region" description="Polar residues" evidence="1">
    <location>
        <begin position="157"/>
        <end position="167"/>
    </location>
</feature>
<feature type="compositionally biased region" description="Polar residues" evidence="1">
    <location>
        <begin position="62"/>
        <end position="71"/>
    </location>
</feature>
<feature type="region of interest" description="Disordered" evidence="1">
    <location>
        <begin position="502"/>
        <end position="594"/>
    </location>
</feature>
<evidence type="ECO:0000256" key="1">
    <source>
        <dbReference type="SAM" id="MobiDB-lite"/>
    </source>
</evidence>
<feature type="compositionally biased region" description="Basic residues" evidence="1">
    <location>
        <begin position="295"/>
        <end position="311"/>
    </location>
</feature>
<dbReference type="GO" id="GO:0001156">
    <property type="term" value="F:TFIIIC-class transcription factor complex binding"/>
    <property type="evidence" value="ECO:0007669"/>
    <property type="project" value="TreeGrafter"/>
</dbReference>
<dbReference type="SMART" id="SM00717">
    <property type="entry name" value="SANT"/>
    <property type="match status" value="1"/>
</dbReference>
<dbReference type="PANTHER" id="PTHR22929:SF0">
    <property type="entry name" value="TRANSCRIPTION FACTOR TFIIIB COMPONENT B'' HOMOLOG"/>
    <property type="match status" value="1"/>
</dbReference>
<dbReference type="Proteomes" id="UP000887116">
    <property type="component" value="Unassembled WGS sequence"/>
</dbReference>
<comment type="caution">
    <text evidence="3">The sequence shown here is derived from an EMBL/GenBank/DDBJ whole genome shotgun (WGS) entry which is preliminary data.</text>
</comment>
<evidence type="ECO:0000313" key="3">
    <source>
        <dbReference type="EMBL" id="GFQ84639.1"/>
    </source>
</evidence>
<feature type="compositionally biased region" description="Basic and acidic residues" evidence="1">
    <location>
        <begin position="512"/>
        <end position="521"/>
    </location>
</feature>
<feature type="region of interest" description="Disordered" evidence="1">
    <location>
        <begin position="224"/>
        <end position="319"/>
    </location>
</feature>
<dbReference type="EMBL" id="BMAO01022813">
    <property type="protein sequence ID" value="GFQ84639.1"/>
    <property type="molecule type" value="Genomic_DNA"/>
</dbReference>
<dbReference type="OrthoDB" id="272624at2759"/>
<proteinExistence type="predicted"/>
<feature type="region of interest" description="Disordered" evidence="1">
    <location>
        <begin position="333"/>
        <end position="372"/>
    </location>
</feature>
<dbReference type="PANTHER" id="PTHR22929">
    <property type="entry name" value="RNA POLYMERASE III TRANSCRIPTION INITIATION FACTOR B"/>
    <property type="match status" value="1"/>
</dbReference>
<keyword evidence="4" id="KW-1185">Reference proteome</keyword>
<accession>A0A8X6HDS2</accession>
<evidence type="ECO:0000259" key="2">
    <source>
        <dbReference type="SMART" id="SM00717"/>
    </source>
</evidence>